<keyword evidence="2" id="KW-1185">Reference proteome</keyword>
<evidence type="ECO:0000313" key="1">
    <source>
        <dbReference type="EMBL" id="MCT8988066.1"/>
    </source>
</evidence>
<reference evidence="1" key="1">
    <citation type="submission" date="2022-09" db="EMBL/GenBank/DDBJ databases">
        <title>Shewanella sp. KJ10-1 sp.nov, isolated from marine algae.</title>
        <authorList>
            <person name="Butt M."/>
            <person name="Lee J.K."/>
            <person name="Kim J.M."/>
            <person name="Choi D.G."/>
        </authorList>
    </citation>
    <scope>NUCLEOTIDE SEQUENCE</scope>
    <source>
        <strain evidence="1">KJ10-1</strain>
    </source>
</reference>
<accession>A0ABT2P5X2</accession>
<dbReference type="Proteomes" id="UP001431192">
    <property type="component" value="Unassembled WGS sequence"/>
</dbReference>
<comment type="caution">
    <text evidence="1">The sequence shown here is derived from an EMBL/GenBank/DDBJ whole genome shotgun (WGS) entry which is preliminary data.</text>
</comment>
<dbReference type="RefSeq" id="WP_261734873.1">
    <property type="nucleotide sequence ID" value="NZ_JAODOQ010000001.1"/>
</dbReference>
<evidence type="ECO:0000313" key="2">
    <source>
        <dbReference type="Proteomes" id="UP001431192"/>
    </source>
</evidence>
<name>A0ABT2P5X2_9GAMM</name>
<organism evidence="1 2">
    <name type="scientific">Shewanella phaeophyticola</name>
    <dbReference type="NCBI Taxonomy" id="2978345"/>
    <lineage>
        <taxon>Bacteria</taxon>
        <taxon>Pseudomonadati</taxon>
        <taxon>Pseudomonadota</taxon>
        <taxon>Gammaproteobacteria</taxon>
        <taxon>Alteromonadales</taxon>
        <taxon>Shewanellaceae</taxon>
        <taxon>Shewanella</taxon>
    </lineage>
</organism>
<dbReference type="EMBL" id="JAODOQ010000001">
    <property type="protein sequence ID" value="MCT8988066.1"/>
    <property type="molecule type" value="Genomic_DNA"/>
</dbReference>
<proteinExistence type="predicted"/>
<evidence type="ECO:0008006" key="3">
    <source>
        <dbReference type="Google" id="ProtNLM"/>
    </source>
</evidence>
<protein>
    <recommendedName>
        <fullName evidence="3">Transcriptional regulator TetR C-terminal Proteobacteria type domain-containing protein</fullName>
    </recommendedName>
</protein>
<gene>
    <name evidence="1" type="ORF">N4T56_18425</name>
</gene>
<sequence length="32" mass="3786">MLTHPDQPLKKATIDRWVDIAIDTFIRSYGKR</sequence>